<evidence type="ECO:0000313" key="1">
    <source>
        <dbReference type="EMBL" id="MPM63669.1"/>
    </source>
</evidence>
<protein>
    <submittedName>
        <fullName evidence="1">Uncharacterized protein</fullName>
    </submittedName>
</protein>
<comment type="caution">
    <text evidence="1">The sequence shown here is derived from an EMBL/GenBank/DDBJ whole genome shotgun (WGS) entry which is preliminary data.</text>
</comment>
<proteinExistence type="predicted"/>
<dbReference type="AlphaFoldDB" id="A0A645BDW2"/>
<name>A0A645BDW2_9ZZZZ</name>
<dbReference type="EMBL" id="VSSQ01019543">
    <property type="protein sequence ID" value="MPM63669.1"/>
    <property type="molecule type" value="Genomic_DNA"/>
</dbReference>
<gene>
    <name evidence="1" type="ORF">SDC9_110550</name>
</gene>
<accession>A0A645BDW2</accession>
<organism evidence="1">
    <name type="scientific">bioreactor metagenome</name>
    <dbReference type="NCBI Taxonomy" id="1076179"/>
    <lineage>
        <taxon>unclassified sequences</taxon>
        <taxon>metagenomes</taxon>
        <taxon>ecological metagenomes</taxon>
    </lineage>
</organism>
<reference evidence="1" key="1">
    <citation type="submission" date="2019-08" db="EMBL/GenBank/DDBJ databases">
        <authorList>
            <person name="Kucharzyk K."/>
            <person name="Murdoch R.W."/>
            <person name="Higgins S."/>
            <person name="Loffler F."/>
        </authorList>
    </citation>
    <scope>NUCLEOTIDE SEQUENCE</scope>
</reference>
<sequence length="56" mass="6291">MAPVDSIFLLFCQQPSDIYSLCEHAGMEGSFKMNLKKKFDYTEHAVEQSSSQNDGS</sequence>